<evidence type="ECO:0000313" key="7">
    <source>
        <dbReference type="Proteomes" id="UP001273350"/>
    </source>
</evidence>
<dbReference type="InterPro" id="IPR020841">
    <property type="entry name" value="PKS_Beta-ketoAc_synthase_dom"/>
</dbReference>
<comment type="caution">
    <text evidence="6">The sequence shown here is derived from an EMBL/GenBank/DDBJ whole genome shotgun (WGS) entry which is preliminary data.</text>
</comment>
<keyword evidence="2" id="KW-0597">Phosphoprotein</keyword>
<dbReference type="InterPro" id="IPR032821">
    <property type="entry name" value="PKS_assoc"/>
</dbReference>
<dbReference type="PANTHER" id="PTHR43775">
    <property type="entry name" value="FATTY ACID SYNTHASE"/>
    <property type="match status" value="1"/>
</dbReference>
<dbReference type="Pfam" id="PF00550">
    <property type="entry name" value="PP-binding"/>
    <property type="match status" value="1"/>
</dbReference>
<dbReference type="InterPro" id="IPR036291">
    <property type="entry name" value="NAD(P)-bd_dom_sf"/>
</dbReference>
<dbReference type="InterPro" id="IPR013120">
    <property type="entry name" value="FAR_NAD-bd"/>
</dbReference>
<feature type="domain" description="Ketosynthase family 3 (KS3)" evidence="5">
    <location>
        <begin position="2"/>
        <end position="413"/>
    </location>
</feature>
<dbReference type="Pfam" id="PF07993">
    <property type="entry name" value="NAD_binding_4"/>
    <property type="match status" value="1"/>
</dbReference>
<dbReference type="CDD" id="cd00833">
    <property type="entry name" value="PKS"/>
    <property type="match status" value="1"/>
</dbReference>
<dbReference type="SUPFAM" id="SSF53901">
    <property type="entry name" value="Thiolase-like"/>
    <property type="match status" value="1"/>
</dbReference>
<dbReference type="Pfam" id="PF02801">
    <property type="entry name" value="Ketoacyl-synt_C"/>
    <property type="match status" value="1"/>
</dbReference>
<dbReference type="Gene3D" id="3.40.50.720">
    <property type="entry name" value="NAD(P)-binding Rossmann-like Domain"/>
    <property type="match status" value="1"/>
</dbReference>
<dbReference type="Pfam" id="PF16197">
    <property type="entry name" value="KAsynt_C_assoc"/>
    <property type="match status" value="1"/>
</dbReference>
<protein>
    <submittedName>
        <fullName evidence="6">Beta-ketoacyl synthase N-terminal-like domain-containing protein</fullName>
    </submittedName>
</protein>
<name>A0ABU4R685_9FLAO</name>
<evidence type="ECO:0000259" key="4">
    <source>
        <dbReference type="PROSITE" id="PS50075"/>
    </source>
</evidence>
<dbReference type="Gene3D" id="1.10.1240.100">
    <property type="match status" value="1"/>
</dbReference>
<dbReference type="InterPro" id="IPR016039">
    <property type="entry name" value="Thiolase-like"/>
</dbReference>
<reference evidence="6 7" key="1">
    <citation type="submission" date="2023-11" db="EMBL/GenBank/DDBJ databases">
        <title>Unpublished Manusciprt.</title>
        <authorList>
            <person name="Saticioglu I.B."/>
            <person name="Ay H."/>
            <person name="Ajmi N."/>
            <person name="Altun S."/>
            <person name="Duman M."/>
        </authorList>
    </citation>
    <scope>NUCLEOTIDE SEQUENCE [LARGE SCALE GENOMIC DNA]</scope>
    <source>
        <strain evidence="6 7">Fl-318</strain>
    </source>
</reference>
<organism evidence="6 7">
    <name type="scientific">Flavobacterium cupriresistens</name>
    <dbReference type="NCBI Taxonomy" id="2893885"/>
    <lineage>
        <taxon>Bacteria</taxon>
        <taxon>Pseudomonadati</taxon>
        <taxon>Bacteroidota</taxon>
        <taxon>Flavobacteriia</taxon>
        <taxon>Flavobacteriales</taxon>
        <taxon>Flavobacteriaceae</taxon>
        <taxon>Flavobacterium</taxon>
    </lineage>
</organism>
<evidence type="ECO:0000259" key="5">
    <source>
        <dbReference type="PROSITE" id="PS52004"/>
    </source>
</evidence>
<dbReference type="InterPro" id="IPR009081">
    <property type="entry name" value="PP-bd_ACP"/>
</dbReference>
<evidence type="ECO:0000256" key="3">
    <source>
        <dbReference type="ARBA" id="ARBA00022679"/>
    </source>
</evidence>
<dbReference type="InterPro" id="IPR036736">
    <property type="entry name" value="ACP-like_sf"/>
</dbReference>
<sequence>MNKSIAVIGISFELPGIKNWSELSQSLKNKETSIGALSSERLQDIHNQFGPVEMGIGSFLKRIDLFDNEYFNVTEREATKMFPEHRFFMSYALRAFYDAGYTENDIKQSNTGIFFSTASSQYTNFLGGQYDFFDALPGIEATRLANFLDLRGPVVSVNTTCSSSLVSIHNACSALKQEECNMAIVGGVKLGAISKERAENFVVISNKGECRPFDKDADGMLNGEGIIFMVLKRLEDAEKDKDTIYATIEGSAINHGGARISSLTAPSVEAQKDVIIKAWENANINPEDIKFIEAHGTGTILGDPIEFSGINEAFTEKEIVESNCKISSIKAQIGHLDTMSGMAGLLRLIVALNSKIIPAQANFTTPNEHIDEEDSVIKVQRESEYWESNNGKRIGGVSSYGLTGTNIHMVLSHQEKNPLPVSNSQINFIQLSENTKPRLEDLKRYIVEHLENNKEVNLSSFSTKINGIYKNAKYKTALTFSNTAELIAKLNSPEESAVTSKSTYMLLDLELISYDIETVNEILEENILIKSSWDKYVGKQHLPETLQESKTISVLFQYVLYKYLLAVLENNVRVISKKGDGIIQKMLNNELSPQAIIENPNLIKENENDFNYAGFNEYISKNHGEEKVIIINFCKEDHFLKFENKKEVAYIKGRLNKKDRFVLYESLLRADKNPLKTKNPSVFLHDFHLPIYKTKRFWPKNTMPVISVEKDAVEKKELVEKQIKTNQYSLLELQSKIKAIWKTILEIEDEINENDDFFNLGGDSLTGLDMLAELEKEFKKAYINYEEIFSFSTVKKIAEVLFERMNELVVLEKSDEKKFIKPQKIRQEEYDSLINEIQKSEVPKKIDCKNVLITGATGQVGSYLAKELLETTDFNIICLVRGADIKQANDRFWKVFEKNFNINNHGRIKVVVGDLSQKDLMLNAEGISLLKELDAVYHVAGTPSFVGKPNLEEHINYLGTKNIFDWSVSNNIKYFNYVSTIGIVGKSMPEEIKAFYETDVNLGQDTTHFIHMGSKLMAEGYIRNNESSIKTNVFRLSNVGGDYVNGVLQGDMNKNLMYLKLLTLSKIASYSDEFLKSEANIKLIPVDVLARVICQLSLVENQILDTFHLNYENEFTIENVINAFETNKVYFTKLDDETFRDYIEETKKDSKDFTIGHNKYGAYDKNENDFVVFSAATREYLNKLQLTIQYDREKYLGNIIKEGMKNQFFTFEENLIIE</sequence>
<evidence type="ECO:0000256" key="2">
    <source>
        <dbReference type="ARBA" id="ARBA00022553"/>
    </source>
</evidence>
<dbReference type="Gene3D" id="3.40.47.10">
    <property type="match status" value="1"/>
</dbReference>
<dbReference type="RefSeq" id="WP_230002491.1">
    <property type="nucleotide sequence ID" value="NZ_CP087134.1"/>
</dbReference>
<keyword evidence="3" id="KW-0808">Transferase</keyword>
<dbReference type="SUPFAM" id="SSF51735">
    <property type="entry name" value="NAD(P)-binding Rossmann-fold domains"/>
    <property type="match status" value="1"/>
</dbReference>
<dbReference type="InterPro" id="IPR014030">
    <property type="entry name" value="Ketoacyl_synth_N"/>
</dbReference>
<evidence type="ECO:0000256" key="1">
    <source>
        <dbReference type="ARBA" id="ARBA00022450"/>
    </source>
</evidence>
<dbReference type="SUPFAM" id="SSF47336">
    <property type="entry name" value="ACP-like"/>
    <property type="match status" value="1"/>
</dbReference>
<feature type="domain" description="Carrier" evidence="4">
    <location>
        <begin position="728"/>
        <end position="805"/>
    </location>
</feature>
<evidence type="ECO:0000313" key="6">
    <source>
        <dbReference type="EMBL" id="MDX6188105.1"/>
    </source>
</evidence>
<dbReference type="PROSITE" id="PS52004">
    <property type="entry name" value="KS3_2"/>
    <property type="match status" value="1"/>
</dbReference>
<dbReference type="PANTHER" id="PTHR43775:SF37">
    <property type="entry name" value="SI:DKEY-61P9.11"/>
    <property type="match status" value="1"/>
</dbReference>
<dbReference type="Pfam" id="PF00109">
    <property type="entry name" value="ketoacyl-synt"/>
    <property type="match status" value="1"/>
</dbReference>
<dbReference type="InterPro" id="IPR050091">
    <property type="entry name" value="PKS_NRPS_Biosynth_Enz"/>
</dbReference>
<keyword evidence="1" id="KW-0596">Phosphopantetheine</keyword>
<accession>A0ABU4R685</accession>
<dbReference type="Proteomes" id="UP001273350">
    <property type="component" value="Unassembled WGS sequence"/>
</dbReference>
<dbReference type="EMBL" id="JAWXVI010000001">
    <property type="protein sequence ID" value="MDX6188105.1"/>
    <property type="molecule type" value="Genomic_DNA"/>
</dbReference>
<dbReference type="InterPro" id="IPR014031">
    <property type="entry name" value="Ketoacyl_synth_C"/>
</dbReference>
<dbReference type="SMART" id="SM00825">
    <property type="entry name" value="PKS_KS"/>
    <property type="match status" value="1"/>
</dbReference>
<keyword evidence="7" id="KW-1185">Reference proteome</keyword>
<dbReference type="PROSITE" id="PS50075">
    <property type="entry name" value="CARRIER"/>
    <property type="match status" value="1"/>
</dbReference>
<dbReference type="Gene3D" id="1.10.1200.10">
    <property type="entry name" value="ACP-like"/>
    <property type="match status" value="1"/>
</dbReference>
<proteinExistence type="predicted"/>
<gene>
    <name evidence="6" type="ORF">SGQ83_01995</name>
</gene>